<comment type="caution">
    <text evidence="2">The sequence shown here is derived from an EMBL/GenBank/DDBJ whole genome shotgun (WGS) entry which is preliminary data.</text>
</comment>
<reference evidence="3" key="1">
    <citation type="journal article" date="2019" name="Int. J. Syst. Evol. Microbiol.">
        <title>The Global Catalogue of Microorganisms (GCM) 10K type strain sequencing project: providing services to taxonomists for standard genome sequencing and annotation.</title>
        <authorList>
            <consortium name="The Broad Institute Genomics Platform"/>
            <consortium name="The Broad Institute Genome Sequencing Center for Infectious Disease"/>
            <person name="Wu L."/>
            <person name="Ma J."/>
        </authorList>
    </citation>
    <scope>NUCLEOTIDE SEQUENCE [LARGE SCALE GENOMIC DNA]</scope>
    <source>
        <strain evidence="3">JCM 17925</strain>
    </source>
</reference>
<protein>
    <recommendedName>
        <fullName evidence="4">DUF3098 domain-containing protein</fullName>
    </recommendedName>
</protein>
<evidence type="ECO:0000256" key="1">
    <source>
        <dbReference type="SAM" id="Phobius"/>
    </source>
</evidence>
<keyword evidence="1" id="KW-0812">Transmembrane</keyword>
<evidence type="ECO:0008006" key="4">
    <source>
        <dbReference type="Google" id="ProtNLM"/>
    </source>
</evidence>
<dbReference type="EMBL" id="BAABHB010000001">
    <property type="protein sequence ID" value="GAA4396550.1"/>
    <property type="molecule type" value="Genomic_DNA"/>
</dbReference>
<sequence>MNKLPFGKKNYRLMVIGVVIILAGFLVMSLDTEPFGFGALGLTIGPLLVFAGFIIEFFAILAKPGQA</sequence>
<name>A0ABP8JUX8_9BACT</name>
<accession>A0ABP8JUX8</accession>
<keyword evidence="3" id="KW-1185">Reference proteome</keyword>
<feature type="transmembrane region" description="Helical" evidence="1">
    <location>
        <begin position="12"/>
        <end position="30"/>
    </location>
</feature>
<dbReference type="Pfam" id="PF11297">
    <property type="entry name" value="DUF3098"/>
    <property type="match status" value="1"/>
</dbReference>
<keyword evidence="1" id="KW-0472">Membrane</keyword>
<evidence type="ECO:0000313" key="2">
    <source>
        <dbReference type="EMBL" id="GAA4396550.1"/>
    </source>
</evidence>
<keyword evidence="1" id="KW-1133">Transmembrane helix</keyword>
<gene>
    <name evidence="2" type="ORF">GCM10023187_04800</name>
</gene>
<evidence type="ECO:0000313" key="3">
    <source>
        <dbReference type="Proteomes" id="UP001500936"/>
    </source>
</evidence>
<proteinExistence type="predicted"/>
<dbReference type="Proteomes" id="UP001500936">
    <property type="component" value="Unassembled WGS sequence"/>
</dbReference>
<feature type="transmembrane region" description="Helical" evidence="1">
    <location>
        <begin position="36"/>
        <end position="62"/>
    </location>
</feature>
<dbReference type="RefSeq" id="WP_345263580.1">
    <property type="nucleotide sequence ID" value="NZ_BAABHB010000001.1"/>
</dbReference>
<organism evidence="2 3">
    <name type="scientific">Nibrella viscosa</name>
    <dbReference type="NCBI Taxonomy" id="1084524"/>
    <lineage>
        <taxon>Bacteria</taxon>
        <taxon>Pseudomonadati</taxon>
        <taxon>Bacteroidota</taxon>
        <taxon>Cytophagia</taxon>
        <taxon>Cytophagales</taxon>
        <taxon>Spirosomataceae</taxon>
        <taxon>Nibrella</taxon>
    </lineage>
</organism>
<dbReference type="InterPro" id="IPR021448">
    <property type="entry name" value="DUF3098"/>
</dbReference>